<dbReference type="EMBL" id="KB822721">
    <property type="protein sequence ID" value="ETN39372.1"/>
    <property type="molecule type" value="Genomic_DNA"/>
</dbReference>
<dbReference type="InterPro" id="IPR012349">
    <property type="entry name" value="Split_barrel_FMN-bd"/>
</dbReference>
<dbReference type="GeneID" id="19972934"/>
<dbReference type="InterPro" id="IPR039261">
    <property type="entry name" value="FNR_nucleotide-bd"/>
</dbReference>
<sequence length="623" mass="68627">MAFHEGMSWHSGEVLAHKLTGVDHMDNPTTPFLTPRAAHLVQRYPLMALGTLDDQDRPWTTVWGGEAPFAQQVARSVLGVRTVVDTVHDPVVQTLFRGKMDGEVLREEGAGRLVAALSILLEERARVKLMGRVVGGACSRHNVEQEDKDEGVSAGEAQLVLKIEQSLGNCPKYLNRKKITPAIPHAKLLDSGPRLGDAARKLIDKADLFFVASAHEHEDMDCNHRGGPPGFVRVHDSEDGTTSEIVWPEYSGNNLYQTLGNLMATPRAGLCIPDFETGDVLYVTGETEVLIGKDAANVMAKTKLAVRLRVADSKLVTQGLPFRGHNMDDAQQGRSPYNPRVRPLTTETTPEFTNTATSAAPATATLIKKTRLTPTITRYRFSLSDPSVHGPWLPGQYVALDFSAELDMGYTHMRDDDPTALNDDYLRTFTVSSIPNALGVHGEEFEITVRKVGSVTGWLAWQREGGGGVELGVRGFGGEFRFDMRGAKRVVGFVAAGIGVTPLLGQMGELDVARVHVAWSVGIRDVGLALDILTQFPSLRERMQVFLSGDESVLGDEERTQLDELTRLEGVKVQRRRLRKEDLTAIDTGAGVDDWYLCTAPAMRQEIQSWLPERSFVFENFDY</sequence>
<dbReference type="SUPFAM" id="SSF52343">
    <property type="entry name" value="Ferredoxin reductase-like, C-terminal NADP-linked domain"/>
    <property type="match status" value="1"/>
</dbReference>
<dbReference type="InParanoid" id="W2RSH0"/>
<accession>W2RSH0</accession>
<organism evidence="3 4">
    <name type="scientific">Cyphellophora europaea (strain CBS 101466)</name>
    <name type="common">Phialophora europaea</name>
    <dbReference type="NCBI Taxonomy" id="1220924"/>
    <lineage>
        <taxon>Eukaryota</taxon>
        <taxon>Fungi</taxon>
        <taxon>Dikarya</taxon>
        <taxon>Ascomycota</taxon>
        <taxon>Pezizomycotina</taxon>
        <taxon>Eurotiomycetes</taxon>
        <taxon>Chaetothyriomycetidae</taxon>
        <taxon>Chaetothyriales</taxon>
        <taxon>Cyphellophoraceae</taxon>
        <taxon>Cyphellophora</taxon>
    </lineage>
</organism>
<evidence type="ECO:0000313" key="3">
    <source>
        <dbReference type="EMBL" id="ETN39372.1"/>
    </source>
</evidence>
<dbReference type="Gene3D" id="2.40.30.10">
    <property type="entry name" value="Translation factors"/>
    <property type="match status" value="1"/>
</dbReference>
<evidence type="ECO:0000313" key="4">
    <source>
        <dbReference type="Proteomes" id="UP000030752"/>
    </source>
</evidence>
<dbReference type="PANTHER" id="PTHR42815">
    <property type="entry name" value="FAD-BINDING, PUTATIVE (AFU_ORTHOLOGUE AFUA_6G07600)-RELATED"/>
    <property type="match status" value="1"/>
</dbReference>
<dbReference type="Gene3D" id="3.40.50.80">
    <property type="entry name" value="Nucleotide-binding domain of ferredoxin-NADP reductase (FNR) module"/>
    <property type="match status" value="1"/>
</dbReference>
<evidence type="ECO:0000259" key="2">
    <source>
        <dbReference type="PROSITE" id="PS51384"/>
    </source>
</evidence>
<dbReference type="SUPFAM" id="SSF63380">
    <property type="entry name" value="Riboflavin synthase domain-like"/>
    <property type="match status" value="1"/>
</dbReference>
<dbReference type="AlphaFoldDB" id="W2RSH0"/>
<protein>
    <recommendedName>
        <fullName evidence="2">FAD-binding FR-type domain-containing protein</fullName>
    </recommendedName>
</protein>
<reference evidence="3 4" key="1">
    <citation type="submission" date="2013-03" db="EMBL/GenBank/DDBJ databases">
        <title>The Genome Sequence of Phialophora europaea CBS 101466.</title>
        <authorList>
            <consortium name="The Broad Institute Genomics Platform"/>
            <person name="Cuomo C."/>
            <person name="de Hoog S."/>
            <person name="Gorbushina A."/>
            <person name="Walker B."/>
            <person name="Young S.K."/>
            <person name="Zeng Q."/>
            <person name="Gargeya S."/>
            <person name="Fitzgerald M."/>
            <person name="Haas B."/>
            <person name="Abouelleil A."/>
            <person name="Allen A.W."/>
            <person name="Alvarado L."/>
            <person name="Arachchi H.M."/>
            <person name="Berlin A.M."/>
            <person name="Chapman S.B."/>
            <person name="Gainer-Dewar J."/>
            <person name="Goldberg J."/>
            <person name="Griggs A."/>
            <person name="Gujja S."/>
            <person name="Hansen M."/>
            <person name="Howarth C."/>
            <person name="Imamovic A."/>
            <person name="Ireland A."/>
            <person name="Larimer J."/>
            <person name="McCowan C."/>
            <person name="Murphy C."/>
            <person name="Pearson M."/>
            <person name="Poon T.W."/>
            <person name="Priest M."/>
            <person name="Roberts A."/>
            <person name="Saif S."/>
            <person name="Shea T."/>
            <person name="Sisk P."/>
            <person name="Sykes S."/>
            <person name="Wortman J."/>
            <person name="Nusbaum C."/>
            <person name="Birren B."/>
        </authorList>
    </citation>
    <scope>NUCLEOTIDE SEQUENCE [LARGE SCALE GENOMIC DNA]</scope>
    <source>
        <strain evidence="3 4">CBS 101466</strain>
    </source>
</reference>
<dbReference type="RefSeq" id="XP_008718157.1">
    <property type="nucleotide sequence ID" value="XM_008719935.1"/>
</dbReference>
<dbReference type="PROSITE" id="PS51384">
    <property type="entry name" value="FAD_FR"/>
    <property type="match status" value="1"/>
</dbReference>
<dbReference type="Proteomes" id="UP000030752">
    <property type="component" value="Unassembled WGS sequence"/>
</dbReference>
<feature type="domain" description="FAD-binding FR-type" evidence="2">
    <location>
        <begin position="359"/>
        <end position="483"/>
    </location>
</feature>
<name>W2RSH0_CYPE1</name>
<keyword evidence="4" id="KW-1185">Reference proteome</keyword>
<dbReference type="GO" id="GO:0016491">
    <property type="term" value="F:oxidoreductase activity"/>
    <property type="evidence" value="ECO:0007669"/>
    <property type="project" value="InterPro"/>
</dbReference>
<dbReference type="eggNOG" id="ENOG502S4EX">
    <property type="taxonomic scope" value="Eukaryota"/>
</dbReference>
<evidence type="ECO:0000256" key="1">
    <source>
        <dbReference type="SAM" id="MobiDB-lite"/>
    </source>
</evidence>
<proteinExistence type="predicted"/>
<dbReference type="STRING" id="1220924.W2RSH0"/>
<feature type="region of interest" description="Disordered" evidence="1">
    <location>
        <begin position="322"/>
        <end position="341"/>
    </location>
</feature>
<dbReference type="HOGENOM" id="CLU_017006_2_0_1"/>
<dbReference type="InterPro" id="IPR017927">
    <property type="entry name" value="FAD-bd_FR_type"/>
</dbReference>
<dbReference type="PANTHER" id="PTHR42815:SF2">
    <property type="entry name" value="FAD-BINDING, PUTATIVE (AFU_ORTHOLOGUE AFUA_6G07600)-RELATED"/>
    <property type="match status" value="1"/>
</dbReference>
<dbReference type="SUPFAM" id="SSF50475">
    <property type="entry name" value="FMN-binding split barrel"/>
    <property type="match status" value="1"/>
</dbReference>
<dbReference type="OrthoDB" id="436496at2759"/>
<dbReference type="VEuPathDB" id="FungiDB:HMPREF1541_05595"/>
<gene>
    <name evidence="3" type="ORF">HMPREF1541_05595</name>
</gene>
<dbReference type="InterPro" id="IPR017938">
    <property type="entry name" value="Riboflavin_synthase-like_b-brl"/>
</dbReference>
<dbReference type="Gene3D" id="2.30.110.10">
    <property type="entry name" value="Electron Transport, Fmn-binding Protein, Chain A"/>
    <property type="match status" value="1"/>
</dbReference>